<dbReference type="InterPro" id="IPR001387">
    <property type="entry name" value="Cro/C1-type_HTH"/>
</dbReference>
<dbReference type="PROSITE" id="PS50943">
    <property type="entry name" value="HTH_CROC1"/>
    <property type="match status" value="1"/>
</dbReference>
<name>A0A2D3W6M3_9BACT</name>
<reference evidence="2 3" key="1">
    <citation type="journal article" date="2017" name="Front. Microbiol.">
        <title>Comparative Genomic Analysis of the Class Epsilonproteobacteria and Proposed Reclassification to Epsilonbacteraeota (phyl. nov.).</title>
        <authorList>
            <person name="Waite D.W."/>
            <person name="Vanwonterghem I."/>
            <person name="Rinke C."/>
            <person name="Parks D.H."/>
            <person name="Zhang Y."/>
            <person name="Takai K."/>
            <person name="Sievert S.M."/>
            <person name="Simon J."/>
            <person name="Campbell B.J."/>
            <person name="Hanson T.E."/>
            <person name="Woyke T."/>
            <person name="Klotz M.G."/>
            <person name="Hugenholtz P."/>
        </authorList>
    </citation>
    <scope>NUCLEOTIDE SEQUENCE [LARGE SCALE GENOMIC DNA]</scope>
    <source>
        <strain evidence="2">UBA11420</strain>
    </source>
</reference>
<accession>A0A2D3W6M3</accession>
<keyword evidence="2" id="KW-0238">DNA-binding</keyword>
<dbReference type="SMART" id="SM00530">
    <property type="entry name" value="HTH_XRE"/>
    <property type="match status" value="1"/>
</dbReference>
<comment type="caution">
    <text evidence="2">The sequence shown here is derived from an EMBL/GenBank/DDBJ whole genome shotgun (WGS) entry which is preliminary data.</text>
</comment>
<evidence type="ECO:0000313" key="3">
    <source>
        <dbReference type="Proteomes" id="UP000231638"/>
    </source>
</evidence>
<evidence type="ECO:0000313" key="2">
    <source>
        <dbReference type="EMBL" id="DAB36992.1"/>
    </source>
</evidence>
<protein>
    <submittedName>
        <fullName evidence="2">DNA-binding protein</fullName>
    </submittedName>
</protein>
<dbReference type="Pfam" id="PF01381">
    <property type="entry name" value="HTH_3"/>
    <property type="match status" value="1"/>
</dbReference>
<evidence type="ECO:0000259" key="1">
    <source>
        <dbReference type="PROSITE" id="PS50943"/>
    </source>
</evidence>
<dbReference type="AlphaFoldDB" id="A0A2D3W6M3"/>
<dbReference type="InterPro" id="IPR010982">
    <property type="entry name" value="Lambda_DNA-bd_dom_sf"/>
</dbReference>
<dbReference type="GO" id="GO:0003677">
    <property type="term" value="F:DNA binding"/>
    <property type="evidence" value="ECO:0007669"/>
    <property type="project" value="UniProtKB-KW"/>
</dbReference>
<dbReference type="Gene3D" id="1.10.260.40">
    <property type="entry name" value="lambda repressor-like DNA-binding domains"/>
    <property type="match status" value="1"/>
</dbReference>
<dbReference type="Proteomes" id="UP000231638">
    <property type="component" value="Unassembled WGS sequence"/>
</dbReference>
<dbReference type="CDD" id="cd00093">
    <property type="entry name" value="HTH_XRE"/>
    <property type="match status" value="1"/>
</dbReference>
<proteinExistence type="predicted"/>
<organism evidence="2 3">
    <name type="scientific">Sulfurospirillum cavolei</name>
    <dbReference type="NCBI Taxonomy" id="366522"/>
    <lineage>
        <taxon>Bacteria</taxon>
        <taxon>Pseudomonadati</taxon>
        <taxon>Campylobacterota</taxon>
        <taxon>Epsilonproteobacteria</taxon>
        <taxon>Campylobacterales</taxon>
        <taxon>Sulfurospirillaceae</taxon>
        <taxon>Sulfurospirillum</taxon>
    </lineage>
</organism>
<gene>
    <name evidence="2" type="ORF">CFH80_01995</name>
</gene>
<feature type="domain" description="HTH cro/C1-type" evidence="1">
    <location>
        <begin position="17"/>
        <end position="74"/>
    </location>
</feature>
<dbReference type="SUPFAM" id="SSF47413">
    <property type="entry name" value="lambda repressor-like DNA-binding domains"/>
    <property type="match status" value="1"/>
</dbReference>
<sequence length="78" mass="8976">MSKNDIEYAHERIRSNIRKLHEKKGKSQLEMALAIGHTSAAFYAKAERGIQNKKFNIEHLCKIAKVLDVDICEFFEGL</sequence>
<dbReference type="EMBL" id="DLUG01000058">
    <property type="protein sequence ID" value="DAB36992.1"/>
    <property type="molecule type" value="Genomic_DNA"/>
</dbReference>